<dbReference type="VEuPathDB" id="FungiDB:F503_02129"/>
<dbReference type="EMBL" id="KE148156">
    <property type="protein sequence ID" value="EPE05390.1"/>
    <property type="molecule type" value="Genomic_DNA"/>
</dbReference>
<keyword evidence="2" id="KW-0472">Membrane</keyword>
<feature type="transmembrane region" description="Helical" evidence="2">
    <location>
        <begin position="159"/>
        <end position="179"/>
    </location>
</feature>
<dbReference type="OMA" id="IEAMITH"/>
<dbReference type="Proteomes" id="UP000016923">
    <property type="component" value="Unassembled WGS sequence"/>
</dbReference>
<proteinExistence type="predicted"/>
<name>S3CX30_OPHP1</name>
<keyword evidence="4" id="KW-1185">Reference proteome</keyword>
<dbReference type="HOGENOM" id="CLU_121547_0_0_1"/>
<evidence type="ECO:0000313" key="3">
    <source>
        <dbReference type="EMBL" id="EPE05390.1"/>
    </source>
</evidence>
<keyword evidence="2" id="KW-0812">Transmembrane</keyword>
<evidence type="ECO:0000256" key="1">
    <source>
        <dbReference type="SAM" id="MobiDB-lite"/>
    </source>
</evidence>
<feature type="compositionally biased region" description="Polar residues" evidence="1">
    <location>
        <begin position="1"/>
        <end position="18"/>
    </location>
</feature>
<accession>S3CX30</accession>
<protein>
    <submittedName>
        <fullName evidence="3">Uncharacterized protein</fullName>
    </submittedName>
</protein>
<sequence>MVSTPFTTTPTQASNSAADNEKRSLDEMHLITQKPSQASLASATVIASGSTHNEKNEKHIDVSEVSCPPSAHNSNNLNPFETDIEAMITHTDSANGNIINTSTTKTSKNTAGNRKSIGNACSDAQVWPGQSHWKKKAKEQKIQRSRTCLSRLNKRNRMIVKILLVLFVLSIAVGVGLGISKPLGASIWGQKKN</sequence>
<keyword evidence="2" id="KW-1133">Transmembrane helix</keyword>
<evidence type="ECO:0000313" key="4">
    <source>
        <dbReference type="Proteomes" id="UP000016923"/>
    </source>
</evidence>
<reference evidence="3 4" key="1">
    <citation type="journal article" date="2013" name="BMC Genomics">
        <title>The genome and transcriptome of the pine saprophyte Ophiostoma piceae, and a comparison with the bark beetle-associated pine pathogen Grosmannia clavigera.</title>
        <authorList>
            <person name="Haridas S."/>
            <person name="Wang Y."/>
            <person name="Lim L."/>
            <person name="Massoumi Alamouti S."/>
            <person name="Jackman S."/>
            <person name="Docking R."/>
            <person name="Robertson G."/>
            <person name="Birol I."/>
            <person name="Bohlmann J."/>
            <person name="Breuil C."/>
        </authorList>
    </citation>
    <scope>NUCLEOTIDE SEQUENCE [LARGE SCALE GENOMIC DNA]</scope>
    <source>
        <strain evidence="3 4">UAMH 11346</strain>
    </source>
</reference>
<gene>
    <name evidence="3" type="ORF">F503_02129</name>
</gene>
<dbReference type="OrthoDB" id="5214669at2759"/>
<dbReference type="eggNOG" id="ENOG502SG6B">
    <property type="taxonomic scope" value="Eukaryota"/>
</dbReference>
<evidence type="ECO:0000256" key="2">
    <source>
        <dbReference type="SAM" id="Phobius"/>
    </source>
</evidence>
<feature type="region of interest" description="Disordered" evidence="1">
    <location>
        <begin position="1"/>
        <end position="22"/>
    </location>
</feature>
<organism evidence="3 4">
    <name type="scientific">Ophiostoma piceae (strain UAMH 11346)</name>
    <name type="common">Sap stain fungus</name>
    <dbReference type="NCBI Taxonomy" id="1262450"/>
    <lineage>
        <taxon>Eukaryota</taxon>
        <taxon>Fungi</taxon>
        <taxon>Dikarya</taxon>
        <taxon>Ascomycota</taxon>
        <taxon>Pezizomycotina</taxon>
        <taxon>Sordariomycetes</taxon>
        <taxon>Sordariomycetidae</taxon>
        <taxon>Ophiostomatales</taxon>
        <taxon>Ophiostomataceae</taxon>
        <taxon>Ophiostoma</taxon>
    </lineage>
</organism>
<dbReference type="AlphaFoldDB" id="S3CX30"/>